<keyword evidence="3" id="KW-1185">Reference proteome</keyword>
<gene>
    <name evidence="2" type="ORF">GR328_22385</name>
</gene>
<comment type="caution">
    <text evidence="2">The sequence shown here is derived from an EMBL/GenBank/DDBJ whole genome shotgun (WGS) entry which is preliminary data.</text>
</comment>
<evidence type="ECO:0000313" key="2">
    <source>
        <dbReference type="EMBL" id="MXQ14153.1"/>
    </source>
</evidence>
<reference evidence="2 3" key="2">
    <citation type="submission" date="2020-01" db="EMBL/GenBank/DDBJ databases">
        <title>Microvirga sp. nov., an arsenate reduction bacterium isolated from Tibet hotspring sediments.</title>
        <authorList>
            <person name="Xian W.-D."/>
            <person name="Li W.-J."/>
        </authorList>
    </citation>
    <scope>NUCLEOTIDE SEQUENCE [LARGE SCALE GENOMIC DNA]</scope>
    <source>
        <strain evidence="2 3">KCTC 23863</strain>
    </source>
</reference>
<reference evidence="2 3" key="1">
    <citation type="submission" date="2019-12" db="EMBL/GenBank/DDBJ databases">
        <authorList>
            <person name="Yuan C.-G."/>
        </authorList>
    </citation>
    <scope>NUCLEOTIDE SEQUENCE [LARGE SCALE GENOMIC DNA]</scope>
    <source>
        <strain evidence="2 3">KCTC 23863</strain>
    </source>
</reference>
<accession>A0A7X3MVQ7</accession>
<evidence type="ECO:0000313" key="3">
    <source>
        <dbReference type="Proteomes" id="UP000436483"/>
    </source>
</evidence>
<evidence type="ECO:0000256" key="1">
    <source>
        <dbReference type="SAM" id="MobiDB-lite"/>
    </source>
</evidence>
<protein>
    <submittedName>
        <fullName evidence="2">Uncharacterized protein</fullName>
    </submittedName>
</protein>
<dbReference type="AlphaFoldDB" id="A0A7X3MVQ7"/>
<organism evidence="2 3">
    <name type="scientific">Microvirga makkahensis</name>
    <dbReference type="NCBI Taxonomy" id="1128670"/>
    <lineage>
        <taxon>Bacteria</taxon>
        <taxon>Pseudomonadati</taxon>
        <taxon>Pseudomonadota</taxon>
        <taxon>Alphaproteobacteria</taxon>
        <taxon>Hyphomicrobiales</taxon>
        <taxon>Methylobacteriaceae</taxon>
        <taxon>Microvirga</taxon>
    </lineage>
</organism>
<sequence length="96" mass="10852">MLSYHSVETSRRTKPAFGSKDRQPFRFPPRNSTRLDQQRHGLTAAKATGSAYGFWITPSGIIGHEDATFQLHRIRITMRGLQRCEFVPPGDGKPLI</sequence>
<dbReference type="RefSeq" id="WP_160887784.1">
    <property type="nucleotide sequence ID" value="NZ_WURB01000027.1"/>
</dbReference>
<dbReference type="EMBL" id="WURB01000027">
    <property type="protein sequence ID" value="MXQ14153.1"/>
    <property type="molecule type" value="Genomic_DNA"/>
</dbReference>
<feature type="region of interest" description="Disordered" evidence="1">
    <location>
        <begin position="1"/>
        <end position="38"/>
    </location>
</feature>
<dbReference type="Proteomes" id="UP000436483">
    <property type="component" value="Unassembled WGS sequence"/>
</dbReference>
<proteinExistence type="predicted"/>
<name>A0A7X3MVQ7_9HYPH</name>